<dbReference type="EMBL" id="FQWO01000016">
    <property type="protein sequence ID" value="SHH56120.1"/>
    <property type="molecule type" value="Genomic_DNA"/>
</dbReference>
<evidence type="ECO:0000313" key="1">
    <source>
        <dbReference type="EMBL" id="PRZ22918.1"/>
    </source>
</evidence>
<reference evidence="2" key="1">
    <citation type="submission" date="2016-11" db="EMBL/GenBank/DDBJ databases">
        <authorList>
            <person name="Jaros S."/>
            <person name="Januszkiewicz K."/>
            <person name="Wedrychowicz H."/>
        </authorList>
    </citation>
    <scope>NUCLEOTIDE SEQUENCE [LARGE SCALE GENOMIC DNA]</scope>
    <source>
        <strain evidence="2">DSM 19729</strain>
    </source>
</reference>
<accession>A0A1M5TZU3</accession>
<evidence type="ECO:0000313" key="2">
    <source>
        <dbReference type="EMBL" id="SHH56120.1"/>
    </source>
</evidence>
<dbReference type="RefSeq" id="WP_072946038.1">
    <property type="nucleotide sequence ID" value="NZ_FQWO01000016.1"/>
</dbReference>
<dbReference type="Proteomes" id="UP000237771">
    <property type="component" value="Unassembled WGS sequence"/>
</dbReference>
<dbReference type="Proteomes" id="UP000184384">
    <property type="component" value="Unassembled WGS sequence"/>
</dbReference>
<reference evidence="1 4" key="3">
    <citation type="submission" date="2018-03" db="EMBL/GenBank/DDBJ databases">
        <title>Genomic Encyclopedia of Archaeal and Bacterial Type Strains, Phase II (KMG-II): from individual species to whole genera.</title>
        <authorList>
            <person name="Goeker M."/>
        </authorList>
    </citation>
    <scope>NUCLEOTIDE SEQUENCE [LARGE SCALE GENOMIC DNA]</scope>
    <source>
        <strain evidence="1 4">DSM 17797</strain>
    </source>
</reference>
<dbReference type="AlphaFoldDB" id="A0A1M5TZU3"/>
<evidence type="ECO:0000313" key="4">
    <source>
        <dbReference type="Proteomes" id="UP000237771"/>
    </source>
</evidence>
<reference evidence="3" key="2">
    <citation type="submission" date="2016-11" db="EMBL/GenBank/DDBJ databases">
        <authorList>
            <person name="Varghese N."/>
            <person name="Submissions S."/>
        </authorList>
    </citation>
    <scope>NUCLEOTIDE SEQUENCE [LARGE SCALE GENOMIC DNA]</scope>
    <source>
        <strain evidence="3">DSM 19729</strain>
    </source>
</reference>
<evidence type="ECO:0000313" key="3">
    <source>
        <dbReference type="Proteomes" id="UP000184384"/>
    </source>
</evidence>
<name>A0A1M5TZU3_9FLAO</name>
<dbReference type="EMBL" id="PVUB01000006">
    <property type="protein sequence ID" value="PRZ22918.1"/>
    <property type="molecule type" value="Genomic_DNA"/>
</dbReference>
<proteinExistence type="predicted"/>
<sequence length="65" mass="6971">MKQIKKLSLSNLIGKLTRNKMRYVMAGSGDSAKKCGTCYSAYDCGSTCNMYTGRMDGSGKGDCGK</sequence>
<protein>
    <submittedName>
        <fullName evidence="2">Uncharacterized protein</fullName>
    </submittedName>
</protein>
<dbReference type="OrthoDB" id="1381309at2"/>
<keyword evidence="4" id="KW-1185">Reference proteome</keyword>
<gene>
    <name evidence="1" type="ORF">BC624_106168</name>
    <name evidence="2" type="ORF">SAMN05443373_11649</name>
</gene>
<organism evidence="2 3">
    <name type="scientific">Flavobacterium granuli</name>
    <dbReference type="NCBI Taxonomy" id="280093"/>
    <lineage>
        <taxon>Bacteria</taxon>
        <taxon>Pseudomonadati</taxon>
        <taxon>Bacteroidota</taxon>
        <taxon>Flavobacteriia</taxon>
        <taxon>Flavobacteriales</taxon>
        <taxon>Flavobacteriaceae</taxon>
        <taxon>Flavobacterium</taxon>
    </lineage>
</organism>
<dbReference type="STRING" id="280093.SAMN05443373_11649"/>